<proteinExistence type="predicted"/>
<dbReference type="AlphaFoldDB" id="A0A2P6Q2R1"/>
<accession>A0A2P6Q2R1</accession>
<protein>
    <submittedName>
        <fullName evidence="1">Uncharacterized protein</fullName>
    </submittedName>
</protein>
<sequence length="96" mass="10962">MDDACSCGHPIERVERSGEGEARIIFRSPYSVLSILSGQPHAELILDDGQSIIVCAQEHFFQDNNQRKRCLMLTRCYLLHLNEKIHNECECSNEKA</sequence>
<keyword evidence="2" id="KW-1185">Reference proteome</keyword>
<evidence type="ECO:0000313" key="1">
    <source>
        <dbReference type="EMBL" id="PRQ28444.1"/>
    </source>
</evidence>
<gene>
    <name evidence="1" type="ORF">RchiOBHm_Chr5g0003111</name>
</gene>
<comment type="caution">
    <text evidence="1">The sequence shown here is derived from an EMBL/GenBank/DDBJ whole genome shotgun (WGS) entry which is preliminary data.</text>
</comment>
<dbReference type="EMBL" id="PDCK01000043">
    <property type="protein sequence ID" value="PRQ28444.1"/>
    <property type="molecule type" value="Genomic_DNA"/>
</dbReference>
<reference evidence="1 2" key="1">
    <citation type="journal article" date="2018" name="Nat. Genet.">
        <title>The Rosa genome provides new insights in the design of modern roses.</title>
        <authorList>
            <person name="Bendahmane M."/>
        </authorList>
    </citation>
    <scope>NUCLEOTIDE SEQUENCE [LARGE SCALE GENOMIC DNA]</scope>
    <source>
        <strain evidence="2">cv. Old Blush</strain>
    </source>
</reference>
<dbReference type="Proteomes" id="UP000238479">
    <property type="component" value="Chromosome 5"/>
</dbReference>
<name>A0A2P6Q2R1_ROSCH</name>
<organism evidence="1 2">
    <name type="scientific">Rosa chinensis</name>
    <name type="common">China rose</name>
    <dbReference type="NCBI Taxonomy" id="74649"/>
    <lineage>
        <taxon>Eukaryota</taxon>
        <taxon>Viridiplantae</taxon>
        <taxon>Streptophyta</taxon>
        <taxon>Embryophyta</taxon>
        <taxon>Tracheophyta</taxon>
        <taxon>Spermatophyta</taxon>
        <taxon>Magnoliopsida</taxon>
        <taxon>eudicotyledons</taxon>
        <taxon>Gunneridae</taxon>
        <taxon>Pentapetalae</taxon>
        <taxon>rosids</taxon>
        <taxon>fabids</taxon>
        <taxon>Rosales</taxon>
        <taxon>Rosaceae</taxon>
        <taxon>Rosoideae</taxon>
        <taxon>Rosoideae incertae sedis</taxon>
        <taxon>Rosa</taxon>
    </lineage>
</organism>
<evidence type="ECO:0000313" key="2">
    <source>
        <dbReference type="Proteomes" id="UP000238479"/>
    </source>
</evidence>
<dbReference type="Gramene" id="PRQ28444">
    <property type="protein sequence ID" value="PRQ28444"/>
    <property type="gene ID" value="RchiOBHm_Chr5g0003111"/>
</dbReference>